<dbReference type="RefSeq" id="WP_053393971.1">
    <property type="nucleotide sequence ID" value="NZ_LHPJ01000001.1"/>
</dbReference>
<dbReference type="PROSITE" id="PS51186">
    <property type="entry name" value="GNAT"/>
    <property type="match status" value="1"/>
</dbReference>
<keyword evidence="4" id="KW-1185">Reference proteome</keyword>
<sequence>MKIEIAPIHAAQNSNIRAIIQSVGAEFGAIGEGFGPSDPEVLAMSEHYSLANKSRYFVATLDGKVVGGGGIAPFNHSEHACELKKLFLLPESRGLGLGKKLSEQCLEFAKQQEFTSCYLDTLNTMTSAIKLYEHLGFEHLDQPMDGTEHNGCDVWMLKEL</sequence>
<evidence type="ECO:0000313" key="4">
    <source>
        <dbReference type="Proteomes" id="UP000037515"/>
    </source>
</evidence>
<dbReference type="PANTHER" id="PTHR13947:SF37">
    <property type="entry name" value="LD18367P"/>
    <property type="match status" value="1"/>
</dbReference>
<name>A0A0M0HTT4_VIBNE</name>
<dbReference type="SUPFAM" id="SSF55729">
    <property type="entry name" value="Acyl-CoA N-acyltransferases (Nat)"/>
    <property type="match status" value="1"/>
</dbReference>
<dbReference type="STRING" id="693.AKJ17_01285"/>
<dbReference type="OrthoDB" id="5419426at2"/>
<dbReference type="InterPro" id="IPR050769">
    <property type="entry name" value="NAT_camello-type"/>
</dbReference>
<dbReference type="CDD" id="cd04301">
    <property type="entry name" value="NAT_SF"/>
    <property type="match status" value="1"/>
</dbReference>
<dbReference type="EMBL" id="LHPJ01000001">
    <property type="protein sequence ID" value="KOO05459.1"/>
    <property type="molecule type" value="Genomic_DNA"/>
</dbReference>
<evidence type="ECO:0000259" key="2">
    <source>
        <dbReference type="PROSITE" id="PS51186"/>
    </source>
</evidence>
<dbReference type="AlphaFoldDB" id="A0A0M0HTT4"/>
<dbReference type="GO" id="GO:0008080">
    <property type="term" value="F:N-acetyltransferase activity"/>
    <property type="evidence" value="ECO:0007669"/>
    <property type="project" value="InterPro"/>
</dbReference>
<feature type="domain" description="N-acetyltransferase" evidence="2">
    <location>
        <begin position="3"/>
        <end position="160"/>
    </location>
</feature>
<dbReference type="Proteomes" id="UP000037515">
    <property type="component" value="Unassembled WGS sequence"/>
</dbReference>
<evidence type="ECO:0000256" key="1">
    <source>
        <dbReference type="ARBA" id="ARBA00022679"/>
    </source>
</evidence>
<proteinExistence type="predicted"/>
<reference evidence="4" key="1">
    <citation type="submission" date="2015-08" db="EMBL/GenBank/DDBJ databases">
        <title>Vibrio galatheae sp. nov., a novel member of the Vibrionaceae family isolated from the Solomon Islands.</title>
        <authorList>
            <person name="Giubergia S."/>
            <person name="Machado H."/>
            <person name="Mateiu R.V."/>
            <person name="Gram L."/>
        </authorList>
    </citation>
    <scope>NUCLEOTIDE SEQUENCE [LARGE SCALE GENOMIC DNA]</scope>
    <source>
        <strain evidence="4">DSM 19584</strain>
    </source>
</reference>
<dbReference type="InterPro" id="IPR016181">
    <property type="entry name" value="Acyl_CoA_acyltransferase"/>
</dbReference>
<comment type="caution">
    <text evidence="3">The sequence shown here is derived from an EMBL/GenBank/DDBJ whole genome shotgun (WGS) entry which is preliminary data.</text>
</comment>
<organism evidence="3 4">
    <name type="scientific">Vibrio nereis</name>
    <dbReference type="NCBI Taxonomy" id="693"/>
    <lineage>
        <taxon>Bacteria</taxon>
        <taxon>Pseudomonadati</taxon>
        <taxon>Pseudomonadota</taxon>
        <taxon>Gammaproteobacteria</taxon>
        <taxon>Vibrionales</taxon>
        <taxon>Vibrionaceae</taxon>
        <taxon>Vibrio</taxon>
    </lineage>
</organism>
<keyword evidence="1 3" id="KW-0808">Transferase</keyword>
<protein>
    <submittedName>
        <fullName evidence="3">Acetyltransferase</fullName>
    </submittedName>
</protein>
<dbReference type="Gene3D" id="3.40.630.30">
    <property type="match status" value="1"/>
</dbReference>
<accession>A0A0M0HTT4</accession>
<dbReference type="InterPro" id="IPR000182">
    <property type="entry name" value="GNAT_dom"/>
</dbReference>
<dbReference type="PATRIC" id="fig|693.5.peg.256"/>
<gene>
    <name evidence="3" type="ORF">AKJ17_01285</name>
</gene>
<dbReference type="Pfam" id="PF00583">
    <property type="entry name" value="Acetyltransf_1"/>
    <property type="match status" value="1"/>
</dbReference>
<dbReference type="PANTHER" id="PTHR13947">
    <property type="entry name" value="GNAT FAMILY N-ACETYLTRANSFERASE"/>
    <property type="match status" value="1"/>
</dbReference>
<evidence type="ECO:0000313" key="3">
    <source>
        <dbReference type="EMBL" id="KOO05459.1"/>
    </source>
</evidence>